<evidence type="ECO:0000313" key="2">
    <source>
        <dbReference type="Proteomes" id="UP000636800"/>
    </source>
</evidence>
<keyword evidence="2" id="KW-1185">Reference proteome</keyword>
<gene>
    <name evidence="1" type="ORF">HPP92_017103</name>
</gene>
<sequence>MKGNVCTAAPAVLVSGASQAGDGKRGEILCCCWLIRFGNDSVSEIGTTRGSRSRTDDTFCADVQGRRRRSTRAVARVRGSVGDFAASGESRGIFSTGAQRAGGGIHAKGC</sequence>
<organism evidence="1 2">
    <name type="scientific">Vanilla planifolia</name>
    <name type="common">Vanilla</name>
    <dbReference type="NCBI Taxonomy" id="51239"/>
    <lineage>
        <taxon>Eukaryota</taxon>
        <taxon>Viridiplantae</taxon>
        <taxon>Streptophyta</taxon>
        <taxon>Embryophyta</taxon>
        <taxon>Tracheophyta</taxon>
        <taxon>Spermatophyta</taxon>
        <taxon>Magnoliopsida</taxon>
        <taxon>Liliopsida</taxon>
        <taxon>Asparagales</taxon>
        <taxon>Orchidaceae</taxon>
        <taxon>Vanilloideae</taxon>
        <taxon>Vanilleae</taxon>
        <taxon>Vanilla</taxon>
    </lineage>
</organism>
<dbReference type="EMBL" id="JADCNL010000008">
    <property type="protein sequence ID" value="KAG0470403.1"/>
    <property type="molecule type" value="Genomic_DNA"/>
</dbReference>
<comment type="caution">
    <text evidence="1">The sequence shown here is derived from an EMBL/GenBank/DDBJ whole genome shotgun (WGS) entry which is preliminary data.</text>
</comment>
<dbReference type="AlphaFoldDB" id="A0A835QKM0"/>
<proteinExistence type="predicted"/>
<dbReference type="Proteomes" id="UP000636800">
    <property type="component" value="Unassembled WGS sequence"/>
</dbReference>
<name>A0A835QKM0_VANPL</name>
<protein>
    <submittedName>
        <fullName evidence="1">Uncharacterized protein</fullName>
    </submittedName>
</protein>
<evidence type="ECO:0000313" key="1">
    <source>
        <dbReference type="EMBL" id="KAG0470403.1"/>
    </source>
</evidence>
<accession>A0A835QKM0</accession>
<dbReference type="OrthoDB" id="10256524at2759"/>
<reference evidence="1 2" key="1">
    <citation type="journal article" date="2020" name="Nat. Food">
        <title>A phased Vanilla planifolia genome enables genetic improvement of flavour and production.</title>
        <authorList>
            <person name="Hasing T."/>
            <person name="Tang H."/>
            <person name="Brym M."/>
            <person name="Khazi F."/>
            <person name="Huang T."/>
            <person name="Chambers A.H."/>
        </authorList>
    </citation>
    <scope>NUCLEOTIDE SEQUENCE [LARGE SCALE GENOMIC DNA]</scope>
    <source>
        <tissue evidence="1">Leaf</tissue>
    </source>
</reference>